<dbReference type="InParanoid" id="A0A0L0HN40"/>
<keyword evidence="2" id="KW-1185">Reference proteome</keyword>
<proteinExistence type="predicted"/>
<dbReference type="AlphaFoldDB" id="A0A0L0HN40"/>
<sequence>MRLAGGLFIYPYQEVINAPHQNGPRMAVVNKKDRLFLITQQVVNHCSSSRQSPQNAARNNVNMVFAQQWTTVAPWVRKIAPLVHPEKIRNYAPVIATWGAAAGITVLFFLEPTPIARTDIFQNIPVVGGFWKHKLEAREQKD</sequence>
<dbReference type="PANTHER" id="PTHR28254">
    <property type="entry name" value="CYTOCHROME B-C1 COMPLEX SUBUNIT 10"/>
    <property type="match status" value="1"/>
</dbReference>
<evidence type="ECO:0000313" key="1">
    <source>
        <dbReference type="EMBL" id="KND02507.1"/>
    </source>
</evidence>
<dbReference type="GO" id="GO:0006122">
    <property type="term" value="P:mitochondrial electron transport, ubiquinol to cytochrome c"/>
    <property type="evidence" value="ECO:0007669"/>
    <property type="project" value="InterPro"/>
</dbReference>
<protein>
    <submittedName>
        <fullName evidence="1">Uncharacterized protein</fullName>
    </submittedName>
</protein>
<dbReference type="InterPro" id="IPR019182">
    <property type="entry name" value="Cytochrome_b-c1_su10_fun"/>
</dbReference>
<dbReference type="Proteomes" id="UP000053201">
    <property type="component" value="Unassembled WGS sequence"/>
</dbReference>
<reference evidence="1 2" key="1">
    <citation type="submission" date="2009-08" db="EMBL/GenBank/DDBJ databases">
        <title>The Genome Sequence of Spizellomyces punctatus strain DAOM BR117.</title>
        <authorList>
            <consortium name="The Broad Institute Genome Sequencing Platform"/>
            <person name="Russ C."/>
            <person name="Cuomo C."/>
            <person name="Shea T."/>
            <person name="Young S.K."/>
            <person name="Zeng Q."/>
            <person name="Koehrsen M."/>
            <person name="Haas B."/>
            <person name="Borodovsky M."/>
            <person name="Guigo R."/>
            <person name="Alvarado L."/>
            <person name="Berlin A."/>
            <person name="Bochicchio J."/>
            <person name="Borenstein D."/>
            <person name="Chapman S."/>
            <person name="Chen Z."/>
            <person name="Engels R."/>
            <person name="Freedman E."/>
            <person name="Gellesch M."/>
            <person name="Goldberg J."/>
            <person name="Griggs A."/>
            <person name="Gujja S."/>
            <person name="Heiman D."/>
            <person name="Hepburn T."/>
            <person name="Howarth C."/>
            <person name="Jen D."/>
            <person name="Larson L."/>
            <person name="Lewis B."/>
            <person name="Mehta T."/>
            <person name="Park D."/>
            <person name="Pearson M."/>
            <person name="Roberts A."/>
            <person name="Saif S."/>
            <person name="Shenoy N."/>
            <person name="Sisk P."/>
            <person name="Stolte C."/>
            <person name="Sykes S."/>
            <person name="Thomson T."/>
            <person name="Walk T."/>
            <person name="White J."/>
            <person name="Yandava C."/>
            <person name="Burger G."/>
            <person name="Gray M.W."/>
            <person name="Holland P.W.H."/>
            <person name="King N."/>
            <person name="Lang F.B.F."/>
            <person name="Roger A.J."/>
            <person name="Ruiz-Trillo I."/>
            <person name="Lander E."/>
            <person name="Nusbaum C."/>
        </authorList>
    </citation>
    <scope>NUCLEOTIDE SEQUENCE [LARGE SCALE GENOMIC DNA]</scope>
    <source>
        <strain evidence="1 2">DAOM BR117</strain>
    </source>
</reference>
<dbReference type="PANTHER" id="PTHR28254:SF1">
    <property type="entry name" value="CYTOCHROME B-C1 COMPLEX SUBUNIT 10, MITOCHONDRIAL"/>
    <property type="match status" value="1"/>
</dbReference>
<dbReference type="GO" id="GO:0005739">
    <property type="term" value="C:mitochondrion"/>
    <property type="evidence" value="ECO:0007669"/>
    <property type="project" value="GOC"/>
</dbReference>
<organism evidence="1 2">
    <name type="scientific">Spizellomyces punctatus (strain DAOM BR117)</name>
    <dbReference type="NCBI Taxonomy" id="645134"/>
    <lineage>
        <taxon>Eukaryota</taxon>
        <taxon>Fungi</taxon>
        <taxon>Fungi incertae sedis</taxon>
        <taxon>Chytridiomycota</taxon>
        <taxon>Chytridiomycota incertae sedis</taxon>
        <taxon>Chytridiomycetes</taxon>
        <taxon>Spizellomycetales</taxon>
        <taxon>Spizellomycetaceae</taxon>
        <taxon>Spizellomyces</taxon>
    </lineage>
</organism>
<evidence type="ECO:0000313" key="2">
    <source>
        <dbReference type="Proteomes" id="UP000053201"/>
    </source>
</evidence>
<dbReference type="VEuPathDB" id="FungiDB:SPPG_02965"/>
<dbReference type="GeneID" id="27686516"/>
<dbReference type="EMBL" id="KQ257453">
    <property type="protein sequence ID" value="KND02507.1"/>
    <property type="molecule type" value="Genomic_DNA"/>
</dbReference>
<accession>A0A0L0HN40</accession>
<dbReference type="STRING" id="645134.A0A0L0HN40"/>
<dbReference type="RefSeq" id="XP_016610546.1">
    <property type="nucleotide sequence ID" value="XM_016751252.1"/>
</dbReference>
<dbReference type="OrthoDB" id="2391627at2759"/>
<dbReference type="Pfam" id="PF09796">
    <property type="entry name" value="QCR10"/>
    <property type="match status" value="1"/>
</dbReference>
<gene>
    <name evidence="1" type="ORF">SPPG_02965</name>
</gene>
<name>A0A0L0HN40_SPIPD</name>